<dbReference type="InParanoid" id="U4PLH2"/>
<name>U4PLH2_CAEEL</name>
<feature type="transmembrane region" description="Helical" evidence="1">
    <location>
        <begin position="190"/>
        <end position="216"/>
    </location>
</feature>
<dbReference type="WormBase" id="Y54G2A.16b">
    <property type="protein sequence ID" value="CE48503"/>
    <property type="gene ID" value="WBGene00021881"/>
</dbReference>
<dbReference type="GeneID" id="177069"/>
<dbReference type="AGR" id="WB:WBGene00021881"/>
<dbReference type="EMBL" id="BX284604">
    <property type="protein sequence ID" value="CDH92951.1"/>
    <property type="molecule type" value="Genomic_DNA"/>
</dbReference>
<feature type="transmembrane region" description="Helical" evidence="1">
    <location>
        <begin position="155"/>
        <end position="178"/>
    </location>
</feature>
<sequence>MNSFQKMRKIKSSSGNKLQIPRIEVRRSSSLHNPELHQYPIDDSKLSEVSALSPSSSFFSVLSNPVTTPQSPSFTAMARYRCCFGTCRLRVGACVIGIACILIAILSLCSLLSVSTAMTSDAQSFLTTPIVLSLLQFATSMIMIVAVLTSFHWLLLPFMLSCIANLLALVVLCSWGVLRRHELSNSVVPLLLIGSTGIGLLYLWFLTIISMTFVLIRDRKIMGYDDEFNIENRQFDRASSSVV</sequence>
<dbReference type="PaxDb" id="6239-Y54G2A.16b"/>
<keyword evidence="1" id="KW-0812">Transmembrane</keyword>
<dbReference type="Bgee" id="WBGene00021881">
    <property type="expression patterns" value="Expressed in adult organism and 2 other cell types or tissues"/>
</dbReference>
<evidence type="ECO:0000313" key="2">
    <source>
        <dbReference type="EMBL" id="CDH92951.1"/>
    </source>
</evidence>
<evidence type="ECO:0000256" key="1">
    <source>
        <dbReference type="SAM" id="Phobius"/>
    </source>
</evidence>
<feature type="transmembrane region" description="Helical" evidence="1">
    <location>
        <begin position="89"/>
        <end position="114"/>
    </location>
</feature>
<dbReference type="Proteomes" id="UP000001940">
    <property type="component" value="Chromosome IV"/>
</dbReference>
<dbReference type="KEGG" id="cel:CELE_Y54G2A.16"/>
<dbReference type="RefSeq" id="NP_001294257.1">
    <property type="nucleotide sequence ID" value="NM_001307328.1"/>
</dbReference>
<accession>U4PLH2</accession>
<keyword evidence="3" id="KW-1185">Reference proteome</keyword>
<organism evidence="2 3">
    <name type="scientific">Caenorhabditis elegans</name>
    <dbReference type="NCBI Taxonomy" id="6239"/>
    <lineage>
        <taxon>Eukaryota</taxon>
        <taxon>Metazoa</taxon>
        <taxon>Ecdysozoa</taxon>
        <taxon>Nematoda</taxon>
        <taxon>Chromadorea</taxon>
        <taxon>Rhabditida</taxon>
        <taxon>Rhabditina</taxon>
        <taxon>Rhabditomorpha</taxon>
        <taxon>Rhabditoidea</taxon>
        <taxon>Rhabditidae</taxon>
        <taxon>Peloderinae</taxon>
        <taxon>Caenorhabditis</taxon>
    </lineage>
</organism>
<dbReference type="STRING" id="6239.Y54G2A.16b.1"/>
<keyword evidence="1" id="KW-1133">Transmembrane helix</keyword>
<dbReference type="AlphaFoldDB" id="U4PLH2"/>
<keyword evidence="1" id="KW-0472">Membrane</keyword>
<dbReference type="FunCoup" id="U4PLH2">
    <property type="interactions" value="1"/>
</dbReference>
<evidence type="ECO:0000313" key="4">
    <source>
        <dbReference type="WormBase" id="Y54G2A.16b"/>
    </source>
</evidence>
<feature type="transmembrane region" description="Helical" evidence="1">
    <location>
        <begin position="126"/>
        <end position="148"/>
    </location>
</feature>
<proteinExistence type="predicted"/>
<gene>
    <name evidence="2" type="ORF">CELE_Y54G2A.16</name>
    <name evidence="2 4" type="ORF">Y54G2A.16</name>
</gene>
<dbReference type="CTD" id="177069"/>
<dbReference type="eggNOG" id="ENOG502T01D">
    <property type="taxonomic scope" value="Eukaryota"/>
</dbReference>
<dbReference type="OMA" id="RCCFGTC"/>
<reference evidence="2 3" key="1">
    <citation type="journal article" date="1998" name="Science">
        <title>Genome sequence of the nematode C. elegans: a platform for investigating biology.</title>
        <authorList>
            <consortium name="The C. elegans sequencing consortium"/>
            <person name="Sulson J.E."/>
            <person name="Waterston R."/>
        </authorList>
    </citation>
    <scope>NUCLEOTIDE SEQUENCE [LARGE SCALE GENOMIC DNA]</scope>
    <source>
        <strain evidence="2 3">Bristol N2</strain>
    </source>
</reference>
<evidence type="ECO:0000313" key="3">
    <source>
        <dbReference type="Proteomes" id="UP000001940"/>
    </source>
</evidence>
<dbReference type="OrthoDB" id="5811368at2759"/>
<protein>
    <submittedName>
        <fullName evidence="2">Inner membrane protein</fullName>
    </submittedName>
</protein>
<dbReference type="ExpressionAtlas" id="U4PLH2">
    <property type="expression patterns" value="baseline and differential"/>
</dbReference>